<dbReference type="PANTHER" id="PTHR43320:SF2">
    <property type="entry name" value="2-DEHYDRO-3-DEOXYGLUCONOKINASE_2-DEHYDRO-3-DEOXYGALACTONOKINASE"/>
    <property type="match status" value="1"/>
</dbReference>
<dbReference type="EMBL" id="VLLI01000015">
    <property type="protein sequence ID" value="TWI95567.1"/>
    <property type="molecule type" value="Genomic_DNA"/>
</dbReference>
<dbReference type="PROSITE" id="PS00584">
    <property type="entry name" value="PFKB_KINASES_2"/>
    <property type="match status" value="1"/>
</dbReference>
<protein>
    <submittedName>
        <fullName evidence="5">2-dehydro-3-deoxygluconokinase</fullName>
    </submittedName>
</protein>
<dbReference type="InterPro" id="IPR002173">
    <property type="entry name" value="Carboh/pur_kinase_PfkB_CS"/>
</dbReference>
<name>A0A562TPU2_9SPHI</name>
<dbReference type="SUPFAM" id="SSF53613">
    <property type="entry name" value="Ribokinase-like"/>
    <property type="match status" value="1"/>
</dbReference>
<comment type="similarity">
    <text evidence="1">Belongs to the carbohydrate kinase PfkB family.</text>
</comment>
<feature type="domain" description="Carbohydrate kinase PfkB" evidence="4">
    <location>
        <begin position="16"/>
        <end position="238"/>
    </location>
</feature>
<comment type="caution">
    <text evidence="5">The sequence shown here is derived from an EMBL/GenBank/DDBJ whole genome shotgun (WGS) entry which is preliminary data.</text>
</comment>
<dbReference type="PANTHER" id="PTHR43320">
    <property type="entry name" value="SUGAR KINASE"/>
    <property type="match status" value="1"/>
</dbReference>
<dbReference type="Pfam" id="PF00294">
    <property type="entry name" value="PfkB"/>
    <property type="match status" value="2"/>
</dbReference>
<dbReference type="OrthoDB" id="9813569at2"/>
<dbReference type="Proteomes" id="UP000317010">
    <property type="component" value="Unassembled WGS sequence"/>
</dbReference>
<dbReference type="InterPro" id="IPR011611">
    <property type="entry name" value="PfkB_dom"/>
</dbReference>
<dbReference type="RefSeq" id="WP_144915919.1">
    <property type="nucleotide sequence ID" value="NZ_VLLI01000015.1"/>
</dbReference>
<evidence type="ECO:0000313" key="6">
    <source>
        <dbReference type="Proteomes" id="UP000317010"/>
    </source>
</evidence>
<reference evidence="5 6" key="1">
    <citation type="submission" date="2019-07" db="EMBL/GenBank/DDBJ databases">
        <title>Genomic Encyclopedia of Archaeal and Bacterial Type Strains, Phase II (KMG-II): from individual species to whole genera.</title>
        <authorList>
            <person name="Goeker M."/>
        </authorList>
    </citation>
    <scope>NUCLEOTIDE SEQUENCE [LARGE SCALE GENOMIC DNA]</scope>
    <source>
        <strain evidence="5 6">ATCC BAA-1854</strain>
    </source>
</reference>
<evidence type="ECO:0000259" key="4">
    <source>
        <dbReference type="Pfam" id="PF00294"/>
    </source>
</evidence>
<keyword evidence="2" id="KW-0808">Transferase</keyword>
<proteinExistence type="inferred from homology"/>
<dbReference type="InterPro" id="IPR052700">
    <property type="entry name" value="Carb_kinase_PfkB-like"/>
</dbReference>
<evidence type="ECO:0000313" key="5">
    <source>
        <dbReference type="EMBL" id="TWI95567.1"/>
    </source>
</evidence>
<dbReference type="InterPro" id="IPR029056">
    <property type="entry name" value="Ribokinase-like"/>
</dbReference>
<dbReference type="Gene3D" id="3.40.1190.20">
    <property type="match status" value="1"/>
</dbReference>
<keyword evidence="6" id="KW-1185">Reference proteome</keyword>
<feature type="domain" description="Carbohydrate kinase PfkB" evidence="4">
    <location>
        <begin position="285"/>
        <end position="324"/>
    </location>
</feature>
<dbReference type="GO" id="GO:0016301">
    <property type="term" value="F:kinase activity"/>
    <property type="evidence" value="ECO:0007669"/>
    <property type="project" value="UniProtKB-KW"/>
</dbReference>
<keyword evidence="3 5" id="KW-0418">Kinase</keyword>
<dbReference type="CDD" id="cd01166">
    <property type="entry name" value="KdgK"/>
    <property type="match status" value="1"/>
</dbReference>
<accession>A0A562TPU2</accession>
<evidence type="ECO:0000256" key="1">
    <source>
        <dbReference type="ARBA" id="ARBA00010688"/>
    </source>
</evidence>
<evidence type="ECO:0000256" key="2">
    <source>
        <dbReference type="ARBA" id="ARBA00022679"/>
    </source>
</evidence>
<sequence length="347" mass="38538">MSSSSNQLFSLQTGTVLSFGELLLRISLDNEAKWLKTNQLPFYVGGAELNVATALAMWDIPSKYLTAMPDNELSHHIAADLTQKHINVADTIYWGERLGLYFLTQGTDLKSNGVIYDRAHSSFAALKPGMINWDKQFDDVSWFHFSAICPAINENVAAVCQEALIAAKKKGIRVSIDLNYRSKLWKYGRLPNEVVPQLADYCDLIMGNIWAAETMLNVPITPGFNGITDKDVYINQALKTSQFILRDFPNCSAVANTFRFTGQNKLTYYTTLYAANQFYLSTEHEADEIVDPIGSGDCFMAGLIYGFYRGLPPAELLAFATTAAFSHLFTQGDANGKTVEQIIGIMV</sequence>
<gene>
    <name evidence="5" type="ORF">JN11_04306</name>
</gene>
<evidence type="ECO:0000256" key="3">
    <source>
        <dbReference type="ARBA" id="ARBA00022777"/>
    </source>
</evidence>
<organism evidence="5 6">
    <name type="scientific">Mucilaginibacter frigoritolerans</name>
    <dbReference type="NCBI Taxonomy" id="652788"/>
    <lineage>
        <taxon>Bacteria</taxon>
        <taxon>Pseudomonadati</taxon>
        <taxon>Bacteroidota</taxon>
        <taxon>Sphingobacteriia</taxon>
        <taxon>Sphingobacteriales</taxon>
        <taxon>Sphingobacteriaceae</taxon>
        <taxon>Mucilaginibacter</taxon>
    </lineage>
</organism>
<dbReference type="AlphaFoldDB" id="A0A562TPU2"/>